<dbReference type="Pfam" id="PF13191">
    <property type="entry name" value="AAA_16"/>
    <property type="match status" value="1"/>
</dbReference>
<dbReference type="RefSeq" id="WP_378054900.1">
    <property type="nucleotide sequence ID" value="NZ_JBHSIS010000002.1"/>
</dbReference>
<dbReference type="InterPro" id="IPR036388">
    <property type="entry name" value="WH-like_DNA-bd_sf"/>
</dbReference>
<feature type="DNA-binding region" description="OmpR/PhoB-type" evidence="5">
    <location>
        <begin position="1"/>
        <end position="89"/>
    </location>
</feature>
<dbReference type="InterPro" id="IPR041664">
    <property type="entry name" value="AAA_16"/>
</dbReference>
<evidence type="ECO:0000256" key="1">
    <source>
        <dbReference type="ARBA" id="ARBA00005820"/>
    </source>
</evidence>
<dbReference type="InterPro" id="IPR001867">
    <property type="entry name" value="OmpR/PhoB-type_DNA-bd"/>
</dbReference>
<comment type="caution">
    <text evidence="7">The sequence shown here is derived from an EMBL/GenBank/DDBJ whole genome shotgun (WGS) entry which is preliminary data.</text>
</comment>
<keyword evidence="8" id="KW-1185">Reference proteome</keyword>
<dbReference type="InterPro" id="IPR016032">
    <property type="entry name" value="Sig_transdc_resp-reg_C-effctor"/>
</dbReference>
<name>A0ABV9RUF7_9PSEU</name>
<proteinExistence type="inferred from homology"/>
<keyword evidence="4" id="KW-0804">Transcription</keyword>
<dbReference type="InterPro" id="IPR011990">
    <property type="entry name" value="TPR-like_helical_dom_sf"/>
</dbReference>
<dbReference type="Gene3D" id="1.25.40.10">
    <property type="entry name" value="Tetratricopeptide repeat domain"/>
    <property type="match status" value="1"/>
</dbReference>
<evidence type="ECO:0000259" key="6">
    <source>
        <dbReference type="PROSITE" id="PS51755"/>
    </source>
</evidence>
<dbReference type="Gene3D" id="1.10.10.10">
    <property type="entry name" value="Winged helix-like DNA-binding domain superfamily/Winged helix DNA-binding domain"/>
    <property type="match status" value="1"/>
</dbReference>
<keyword evidence="3 5" id="KW-0238">DNA-binding</keyword>
<evidence type="ECO:0000313" key="7">
    <source>
        <dbReference type="EMBL" id="MFC4852950.1"/>
    </source>
</evidence>
<dbReference type="PANTHER" id="PTHR35807:SF1">
    <property type="entry name" value="TRANSCRIPTIONAL REGULATOR REDD"/>
    <property type="match status" value="1"/>
</dbReference>
<dbReference type="CDD" id="cd15831">
    <property type="entry name" value="BTAD"/>
    <property type="match status" value="1"/>
</dbReference>
<feature type="domain" description="OmpR/PhoB-type" evidence="6">
    <location>
        <begin position="1"/>
        <end position="89"/>
    </location>
</feature>
<dbReference type="InterPro" id="IPR051677">
    <property type="entry name" value="AfsR-DnrI-RedD_regulator"/>
</dbReference>
<dbReference type="SMART" id="SM00862">
    <property type="entry name" value="Trans_reg_C"/>
    <property type="match status" value="1"/>
</dbReference>
<evidence type="ECO:0000313" key="8">
    <source>
        <dbReference type="Proteomes" id="UP001595859"/>
    </source>
</evidence>
<dbReference type="Pfam" id="PF03704">
    <property type="entry name" value="BTAD"/>
    <property type="match status" value="1"/>
</dbReference>
<evidence type="ECO:0000256" key="2">
    <source>
        <dbReference type="ARBA" id="ARBA00023015"/>
    </source>
</evidence>
<organism evidence="7 8">
    <name type="scientific">Actinophytocola glycyrrhizae</name>
    <dbReference type="NCBI Taxonomy" id="2044873"/>
    <lineage>
        <taxon>Bacteria</taxon>
        <taxon>Bacillati</taxon>
        <taxon>Actinomycetota</taxon>
        <taxon>Actinomycetes</taxon>
        <taxon>Pseudonocardiales</taxon>
        <taxon>Pseudonocardiaceae</taxon>
    </lineage>
</organism>
<protein>
    <submittedName>
        <fullName evidence="7">BTAD domain-containing putative transcriptional regulator</fullName>
    </submittedName>
</protein>
<evidence type="ECO:0000256" key="3">
    <source>
        <dbReference type="ARBA" id="ARBA00023125"/>
    </source>
</evidence>
<keyword evidence="2" id="KW-0805">Transcription regulation</keyword>
<dbReference type="Pfam" id="PF00486">
    <property type="entry name" value="Trans_reg_C"/>
    <property type="match status" value="1"/>
</dbReference>
<sequence>MRVLRADAPVDVGGPKQRALLTLFLARPNQVLTAGWLAETLWDGRPPASAHVTLRTYVTGLRRALEPGRGRRAHSDLLRGHPGGYEFHVDPDAIDAVRFDRLTAAAADADPAEAERVFAEALALWHGDPLASAAGLAALRPDVTRLTEARLAAVEGRHAAAVAAGRHESVLPELHQHVAAHPQRERARATLMLALYRAGRQTAALEAYAAGHRLLTTEFGVEPGPELRALHEQVLTHTVPVARQALFGRAVELARLTALLDDATHGQGRVVTIVGEAGIGKTGLASAVRDLARARGVPVVWARCPDLGRTPPFWLWNQVVRALSTPDEEAPALAVFAEDRPAGATDAATRFRTYDAVAALVREAAAPTGLVLVLDDLHAADPDSLLLLRYLAPTLATARVLVVATSRPYDHLPAVVAAVADLVRVPGGTQLRPAGLDAEAVAALVRTVTGAPPPPGLVDRLVARTGGNPFFITEVLAADRTGTALPPGVRDAIRAHLDTLPGPARACLDLLAVAGGELTPALFDDPGHLTEAFTANLVTEVGHGAVRFRHPLFAEVVYAALPPARRAALHARLADRAGLTSAERAHHHDRAGHAEEHLSWTLRAADDATRRLAYEDAVSHLDRAADRLARLGDAEGELEVQLLRMSLLQVTAGIGSDEVAAAATRARALLPQAGPDVDQRPALWALGEVACNHADFALADDLAAMLCAATGDATGLVAVGGHYLRGVVAYFTGRLAAAESFLGTASDMLAEAGPVPPARTPTLTVHHFRALVRSLRGDRTGATADLARVRAAMDPHGRANAALFAGWVALQERDADAGLVAGARCHAVGVDENMPHFVHTGTFFTEWAAVRRGDRGRLTAMRVAGDGVYRLGLRSTRTVTASAMADAYLAAGDTATATRLADEALTWAGTTGEQVLAAELHRIRGVATRDTADLRAATDLAEAQGARLLSARVAADLNRISTAAG</sequence>
<dbReference type="SUPFAM" id="SSF48452">
    <property type="entry name" value="TPR-like"/>
    <property type="match status" value="1"/>
</dbReference>
<accession>A0ABV9RUF7</accession>
<dbReference type="EMBL" id="JBHSIS010000002">
    <property type="protein sequence ID" value="MFC4852950.1"/>
    <property type="molecule type" value="Genomic_DNA"/>
</dbReference>
<dbReference type="SUPFAM" id="SSF52540">
    <property type="entry name" value="P-loop containing nucleoside triphosphate hydrolases"/>
    <property type="match status" value="1"/>
</dbReference>
<evidence type="ECO:0000256" key="5">
    <source>
        <dbReference type="PROSITE-ProRule" id="PRU01091"/>
    </source>
</evidence>
<gene>
    <name evidence="7" type="ORF">ACFPCV_05495</name>
</gene>
<dbReference type="SUPFAM" id="SSF46894">
    <property type="entry name" value="C-terminal effector domain of the bipartite response regulators"/>
    <property type="match status" value="1"/>
</dbReference>
<dbReference type="Proteomes" id="UP001595859">
    <property type="component" value="Unassembled WGS sequence"/>
</dbReference>
<dbReference type="SMART" id="SM01043">
    <property type="entry name" value="BTAD"/>
    <property type="match status" value="1"/>
</dbReference>
<evidence type="ECO:0000256" key="4">
    <source>
        <dbReference type="ARBA" id="ARBA00023163"/>
    </source>
</evidence>
<dbReference type="PANTHER" id="PTHR35807">
    <property type="entry name" value="TRANSCRIPTIONAL REGULATOR REDD-RELATED"/>
    <property type="match status" value="1"/>
</dbReference>
<comment type="similarity">
    <text evidence="1">Belongs to the AfsR/DnrI/RedD regulatory family.</text>
</comment>
<dbReference type="InterPro" id="IPR027417">
    <property type="entry name" value="P-loop_NTPase"/>
</dbReference>
<reference evidence="8" key="1">
    <citation type="journal article" date="2019" name="Int. J. Syst. Evol. Microbiol.">
        <title>The Global Catalogue of Microorganisms (GCM) 10K type strain sequencing project: providing services to taxonomists for standard genome sequencing and annotation.</title>
        <authorList>
            <consortium name="The Broad Institute Genomics Platform"/>
            <consortium name="The Broad Institute Genome Sequencing Center for Infectious Disease"/>
            <person name="Wu L."/>
            <person name="Ma J."/>
        </authorList>
    </citation>
    <scope>NUCLEOTIDE SEQUENCE [LARGE SCALE GENOMIC DNA]</scope>
    <source>
        <strain evidence="8">ZS-22-S1</strain>
    </source>
</reference>
<dbReference type="PROSITE" id="PS51755">
    <property type="entry name" value="OMPR_PHOB"/>
    <property type="match status" value="1"/>
</dbReference>
<dbReference type="InterPro" id="IPR005158">
    <property type="entry name" value="BTAD"/>
</dbReference>